<dbReference type="InterPro" id="IPR004166">
    <property type="entry name" value="a-kinase_dom"/>
</dbReference>
<dbReference type="GO" id="GO:0004674">
    <property type="term" value="F:protein serine/threonine kinase activity"/>
    <property type="evidence" value="ECO:0007669"/>
    <property type="project" value="UniProtKB-KW"/>
</dbReference>
<reference evidence="5 6" key="1">
    <citation type="submission" date="2015-12" db="EMBL/GenBank/DDBJ databases">
        <title>Draft genome sequence of Moniliophthora roreri, the causal agent of frosty pod rot of cacao.</title>
        <authorList>
            <person name="Aime M.C."/>
            <person name="Diaz-Valderrama J.R."/>
            <person name="Kijpornyongpan T."/>
            <person name="Phillips-Mora W."/>
        </authorList>
    </citation>
    <scope>NUCLEOTIDE SEQUENCE [LARGE SCALE GENOMIC DNA]</scope>
    <source>
        <strain evidence="5 6">MCA 2952</strain>
    </source>
</reference>
<dbReference type="Pfam" id="PF02816">
    <property type="entry name" value="Alpha_kinase"/>
    <property type="match status" value="1"/>
</dbReference>
<evidence type="ECO:0000256" key="2">
    <source>
        <dbReference type="ARBA" id="ARBA00022679"/>
    </source>
</evidence>
<organism evidence="5 6">
    <name type="scientific">Moniliophthora roreri</name>
    <name type="common">Frosty pod rot fungus</name>
    <name type="synonym">Monilia roreri</name>
    <dbReference type="NCBI Taxonomy" id="221103"/>
    <lineage>
        <taxon>Eukaryota</taxon>
        <taxon>Fungi</taxon>
        <taxon>Dikarya</taxon>
        <taxon>Basidiomycota</taxon>
        <taxon>Agaricomycotina</taxon>
        <taxon>Agaricomycetes</taxon>
        <taxon>Agaricomycetidae</taxon>
        <taxon>Agaricales</taxon>
        <taxon>Marasmiineae</taxon>
        <taxon>Marasmiaceae</taxon>
        <taxon>Moniliophthora</taxon>
    </lineage>
</organism>
<keyword evidence="2" id="KW-0808">Transferase</keyword>
<dbReference type="GO" id="GO:0005524">
    <property type="term" value="F:ATP binding"/>
    <property type="evidence" value="ECO:0007669"/>
    <property type="project" value="InterPro"/>
</dbReference>
<dbReference type="Gene3D" id="3.20.200.10">
    <property type="entry name" value="MHCK/EF2 kinase"/>
    <property type="match status" value="1"/>
</dbReference>
<dbReference type="Proteomes" id="UP000054988">
    <property type="component" value="Unassembled WGS sequence"/>
</dbReference>
<sequence>MKLIDSSGVPSKALEISENTYAAQCGSNEEYEDDDSKEQPASVWLVEHEHSIQVTKYSSTMQQGNHNTLPFMTMSAFAHFSHYWSQETQVFVDLQSSPAVVNGSVHRYLFDTMVHTDNGWTGVRLGWKCKKTYTLAEAKAAGLKELDWDGQETCLLATDQGLIVGVLGGSLADSSTFQQDLKDGICAIKSA</sequence>
<evidence type="ECO:0000259" key="4">
    <source>
        <dbReference type="Pfam" id="PF02816"/>
    </source>
</evidence>
<keyword evidence="3" id="KW-0418">Kinase</keyword>
<dbReference type="AlphaFoldDB" id="A0A0W0G939"/>
<accession>A0A0W0G939</accession>
<name>A0A0W0G939_MONRR</name>
<evidence type="ECO:0000256" key="3">
    <source>
        <dbReference type="ARBA" id="ARBA00022777"/>
    </source>
</evidence>
<feature type="domain" description="Alpha-type protein kinase" evidence="4">
    <location>
        <begin position="37"/>
        <end position="119"/>
    </location>
</feature>
<dbReference type="InterPro" id="IPR011009">
    <property type="entry name" value="Kinase-like_dom_sf"/>
</dbReference>
<dbReference type="EMBL" id="LATX01000802">
    <property type="protein sequence ID" value="KTB45013.1"/>
    <property type="molecule type" value="Genomic_DNA"/>
</dbReference>
<dbReference type="SUPFAM" id="SSF56112">
    <property type="entry name" value="Protein kinase-like (PK-like)"/>
    <property type="match status" value="1"/>
</dbReference>
<proteinExistence type="predicted"/>
<evidence type="ECO:0000256" key="1">
    <source>
        <dbReference type="ARBA" id="ARBA00022527"/>
    </source>
</evidence>
<keyword evidence="1" id="KW-0723">Serine/threonine-protein kinase</keyword>
<protein>
    <recommendedName>
        <fullName evidence="4">Alpha-type protein kinase domain-containing protein</fullName>
    </recommendedName>
</protein>
<evidence type="ECO:0000313" key="6">
    <source>
        <dbReference type="Proteomes" id="UP000054988"/>
    </source>
</evidence>
<gene>
    <name evidence="5" type="ORF">WG66_2413</name>
</gene>
<comment type="caution">
    <text evidence="5">The sequence shown here is derived from an EMBL/GenBank/DDBJ whole genome shotgun (WGS) entry which is preliminary data.</text>
</comment>
<evidence type="ECO:0000313" key="5">
    <source>
        <dbReference type="EMBL" id="KTB45013.1"/>
    </source>
</evidence>